<evidence type="ECO:0000256" key="2">
    <source>
        <dbReference type="ARBA" id="ARBA00023125"/>
    </source>
</evidence>
<dbReference type="InterPro" id="IPR011711">
    <property type="entry name" value="GntR_C"/>
</dbReference>
<keyword evidence="2" id="KW-0238">DNA-binding</keyword>
<dbReference type="Pfam" id="PF00392">
    <property type="entry name" value="GntR"/>
    <property type="match status" value="1"/>
</dbReference>
<dbReference type="PRINTS" id="PR00035">
    <property type="entry name" value="HTHGNTR"/>
</dbReference>
<proteinExistence type="predicted"/>
<dbReference type="InterPro" id="IPR008920">
    <property type="entry name" value="TF_FadR/GntR_C"/>
</dbReference>
<dbReference type="EMBL" id="QUMQ01000001">
    <property type="protein sequence ID" value="REF98342.1"/>
    <property type="molecule type" value="Genomic_DNA"/>
</dbReference>
<protein>
    <submittedName>
        <fullName evidence="5">GntR family transcriptional regulator</fullName>
    </submittedName>
</protein>
<keyword evidence="6" id="KW-1185">Reference proteome</keyword>
<sequence length="268" mass="29325">MVADVRAQLRQPKLGEMVAGVIRQRILDGEWRDGQLLPNQDALVAEFRVSRPSIREAMRILEAEGLITVRRGNVGGAVVHRPEARHVAYAMAMVLESRGVTLDDVGVAMGQLEATSAGLCASRKDRARKVVPQLRKHNTAAEKAMDDPMGFVRATSDFHSSLVELCGNDTLRLLAGSLESLWLVDVNSWAENATRNGSFPSRAHRLKNHEQHLRITEAIADGDSALAMRLTETHFDPARFLRPEDAGRRVDAAAMHAIMGNPNAGGSE</sequence>
<dbReference type="Gene3D" id="1.10.10.10">
    <property type="entry name" value="Winged helix-like DNA-binding domain superfamily/Winged helix DNA-binding domain"/>
    <property type="match status" value="1"/>
</dbReference>
<organism evidence="5 6">
    <name type="scientific">Asanoa ferruginea</name>
    <dbReference type="NCBI Taxonomy" id="53367"/>
    <lineage>
        <taxon>Bacteria</taxon>
        <taxon>Bacillati</taxon>
        <taxon>Actinomycetota</taxon>
        <taxon>Actinomycetes</taxon>
        <taxon>Micromonosporales</taxon>
        <taxon>Micromonosporaceae</taxon>
        <taxon>Asanoa</taxon>
    </lineage>
</organism>
<dbReference type="InterPro" id="IPR036388">
    <property type="entry name" value="WH-like_DNA-bd_sf"/>
</dbReference>
<feature type="domain" description="HTH gntR-type" evidence="4">
    <location>
        <begin position="12"/>
        <end position="82"/>
    </location>
</feature>
<dbReference type="Proteomes" id="UP000256913">
    <property type="component" value="Unassembled WGS sequence"/>
</dbReference>
<dbReference type="PROSITE" id="PS50949">
    <property type="entry name" value="HTH_GNTR"/>
    <property type="match status" value="1"/>
</dbReference>
<evidence type="ECO:0000259" key="4">
    <source>
        <dbReference type="PROSITE" id="PS50949"/>
    </source>
</evidence>
<reference evidence="5 6" key="1">
    <citation type="submission" date="2018-08" db="EMBL/GenBank/DDBJ databases">
        <title>Sequencing the genomes of 1000 actinobacteria strains.</title>
        <authorList>
            <person name="Klenk H.-P."/>
        </authorList>
    </citation>
    <scope>NUCLEOTIDE SEQUENCE [LARGE SCALE GENOMIC DNA]</scope>
    <source>
        <strain evidence="5 6">DSM 44099</strain>
    </source>
</reference>
<dbReference type="SMART" id="SM00895">
    <property type="entry name" value="FCD"/>
    <property type="match status" value="1"/>
</dbReference>
<dbReference type="SUPFAM" id="SSF46785">
    <property type="entry name" value="Winged helix' DNA-binding domain"/>
    <property type="match status" value="1"/>
</dbReference>
<gene>
    <name evidence="5" type="ORF">DFJ67_4359</name>
</gene>
<dbReference type="PANTHER" id="PTHR43537:SF5">
    <property type="entry name" value="UXU OPERON TRANSCRIPTIONAL REGULATOR"/>
    <property type="match status" value="1"/>
</dbReference>
<dbReference type="Pfam" id="PF07729">
    <property type="entry name" value="FCD"/>
    <property type="match status" value="1"/>
</dbReference>
<dbReference type="GO" id="GO:0003677">
    <property type="term" value="F:DNA binding"/>
    <property type="evidence" value="ECO:0007669"/>
    <property type="project" value="UniProtKB-KW"/>
</dbReference>
<dbReference type="InterPro" id="IPR036390">
    <property type="entry name" value="WH_DNA-bd_sf"/>
</dbReference>
<evidence type="ECO:0000313" key="6">
    <source>
        <dbReference type="Proteomes" id="UP000256913"/>
    </source>
</evidence>
<evidence type="ECO:0000256" key="3">
    <source>
        <dbReference type="ARBA" id="ARBA00023163"/>
    </source>
</evidence>
<keyword evidence="3" id="KW-0804">Transcription</keyword>
<keyword evidence="1" id="KW-0805">Transcription regulation</keyword>
<dbReference type="SMART" id="SM00345">
    <property type="entry name" value="HTH_GNTR"/>
    <property type="match status" value="1"/>
</dbReference>
<dbReference type="RefSeq" id="WP_116069642.1">
    <property type="nucleotide sequence ID" value="NZ_BONB01000083.1"/>
</dbReference>
<dbReference type="PANTHER" id="PTHR43537">
    <property type="entry name" value="TRANSCRIPTIONAL REGULATOR, GNTR FAMILY"/>
    <property type="match status" value="1"/>
</dbReference>
<dbReference type="CDD" id="cd07377">
    <property type="entry name" value="WHTH_GntR"/>
    <property type="match status" value="1"/>
</dbReference>
<evidence type="ECO:0000256" key="1">
    <source>
        <dbReference type="ARBA" id="ARBA00023015"/>
    </source>
</evidence>
<dbReference type="OrthoDB" id="9816161at2"/>
<evidence type="ECO:0000313" key="5">
    <source>
        <dbReference type="EMBL" id="REF98342.1"/>
    </source>
</evidence>
<dbReference type="AlphaFoldDB" id="A0A3D9ZPC1"/>
<accession>A0A3D9ZPC1</accession>
<dbReference type="SUPFAM" id="SSF48008">
    <property type="entry name" value="GntR ligand-binding domain-like"/>
    <property type="match status" value="1"/>
</dbReference>
<name>A0A3D9ZPC1_9ACTN</name>
<comment type="caution">
    <text evidence="5">The sequence shown here is derived from an EMBL/GenBank/DDBJ whole genome shotgun (WGS) entry which is preliminary data.</text>
</comment>
<dbReference type="Gene3D" id="1.20.120.530">
    <property type="entry name" value="GntR ligand-binding domain-like"/>
    <property type="match status" value="1"/>
</dbReference>
<dbReference type="InterPro" id="IPR000524">
    <property type="entry name" value="Tscrpt_reg_HTH_GntR"/>
</dbReference>
<dbReference type="GO" id="GO:0003700">
    <property type="term" value="F:DNA-binding transcription factor activity"/>
    <property type="evidence" value="ECO:0007669"/>
    <property type="project" value="InterPro"/>
</dbReference>